<evidence type="ECO:0000256" key="3">
    <source>
        <dbReference type="ARBA" id="ARBA00022837"/>
    </source>
</evidence>
<keyword evidence="3" id="KW-0106">Calcium</keyword>
<organism evidence="6">
    <name type="scientific">Lygus hesperus</name>
    <name type="common">Western plant bug</name>
    <dbReference type="NCBI Taxonomy" id="30085"/>
    <lineage>
        <taxon>Eukaryota</taxon>
        <taxon>Metazoa</taxon>
        <taxon>Ecdysozoa</taxon>
        <taxon>Arthropoda</taxon>
        <taxon>Hexapoda</taxon>
        <taxon>Insecta</taxon>
        <taxon>Pterygota</taxon>
        <taxon>Neoptera</taxon>
        <taxon>Paraneoptera</taxon>
        <taxon>Hemiptera</taxon>
        <taxon>Heteroptera</taxon>
        <taxon>Panheteroptera</taxon>
        <taxon>Cimicomorpha</taxon>
        <taxon>Miridae</taxon>
        <taxon>Mirini</taxon>
        <taxon>Lygus</taxon>
    </lineage>
</organism>
<evidence type="ECO:0000256" key="2">
    <source>
        <dbReference type="ARBA" id="ARBA00022737"/>
    </source>
</evidence>
<keyword evidence="1" id="KW-0732">Signal</keyword>
<protein>
    <recommendedName>
        <fullName evidence="5">Calx-beta domain-containing protein</fullName>
    </recommendedName>
</protein>
<feature type="region of interest" description="Disordered" evidence="4">
    <location>
        <begin position="67"/>
        <end position="86"/>
    </location>
</feature>
<name>A0A0K8TFR9_LYGHE</name>
<accession>A0A0K8TFR9</accession>
<sequence>FGAGQSQATADLKIKNDLVYERMETLTLSITNPRSTLVGSPSTATVFIFDDEDEDILTTPASALRSLDTWSESSPQKREEREDLRCSSSEGTGFRFIKSSYEVGEEDGVVDAEVLR</sequence>
<feature type="non-terminal residue" evidence="6">
    <location>
        <position position="116"/>
    </location>
</feature>
<dbReference type="SUPFAM" id="SSF141072">
    <property type="entry name" value="CalX-like"/>
    <property type="match status" value="1"/>
</dbReference>
<dbReference type="GO" id="GO:0016020">
    <property type="term" value="C:membrane"/>
    <property type="evidence" value="ECO:0007669"/>
    <property type="project" value="InterPro"/>
</dbReference>
<dbReference type="Pfam" id="PF03160">
    <property type="entry name" value="Calx-beta"/>
    <property type="match status" value="1"/>
</dbReference>
<evidence type="ECO:0000259" key="5">
    <source>
        <dbReference type="Pfam" id="PF03160"/>
    </source>
</evidence>
<dbReference type="Gene3D" id="2.60.40.2030">
    <property type="match status" value="1"/>
</dbReference>
<evidence type="ECO:0000256" key="1">
    <source>
        <dbReference type="ARBA" id="ARBA00022729"/>
    </source>
</evidence>
<proteinExistence type="predicted"/>
<feature type="domain" description="Calx-beta" evidence="5">
    <location>
        <begin position="1"/>
        <end position="52"/>
    </location>
</feature>
<dbReference type="InterPro" id="IPR038081">
    <property type="entry name" value="CalX-like_sf"/>
</dbReference>
<keyword evidence="2" id="KW-0677">Repeat</keyword>
<dbReference type="EMBL" id="GBRD01001841">
    <property type="protein sequence ID" value="JAG63980.1"/>
    <property type="molecule type" value="Transcribed_RNA"/>
</dbReference>
<feature type="compositionally biased region" description="Basic and acidic residues" evidence="4">
    <location>
        <begin position="75"/>
        <end position="85"/>
    </location>
</feature>
<reference evidence="6" key="1">
    <citation type="submission" date="2014-09" db="EMBL/GenBank/DDBJ databases">
        <authorList>
            <person name="Magalhaes I.L.F."/>
            <person name="Oliveira U."/>
            <person name="Santos F.R."/>
            <person name="Vidigal T.H.D.A."/>
            <person name="Brescovit A.D."/>
            <person name="Santos A.J."/>
        </authorList>
    </citation>
    <scope>NUCLEOTIDE SEQUENCE</scope>
</reference>
<evidence type="ECO:0000256" key="4">
    <source>
        <dbReference type="SAM" id="MobiDB-lite"/>
    </source>
</evidence>
<dbReference type="GO" id="GO:0007154">
    <property type="term" value="P:cell communication"/>
    <property type="evidence" value="ECO:0007669"/>
    <property type="project" value="InterPro"/>
</dbReference>
<feature type="non-terminal residue" evidence="6">
    <location>
        <position position="1"/>
    </location>
</feature>
<dbReference type="InterPro" id="IPR003644">
    <property type="entry name" value="Calx_beta"/>
</dbReference>
<dbReference type="AlphaFoldDB" id="A0A0K8TFR9"/>
<evidence type="ECO:0000313" key="6">
    <source>
        <dbReference type="EMBL" id="JAG63980.1"/>
    </source>
</evidence>